<evidence type="ECO:0000313" key="3">
    <source>
        <dbReference type="EMBL" id="MCP2332407.1"/>
    </source>
</evidence>
<dbReference type="EMBL" id="AUBJ02000001">
    <property type="protein sequence ID" value="MCP2332407.1"/>
    <property type="molecule type" value="Genomic_DNA"/>
</dbReference>
<evidence type="ECO:0000256" key="1">
    <source>
        <dbReference type="SAM" id="MobiDB-lite"/>
    </source>
</evidence>
<feature type="region of interest" description="Disordered" evidence="1">
    <location>
        <begin position="401"/>
        <end position="456"/>
    </location>
</feature>
<dbReference type="Gene3D" id="2.120.10.30">
    <property type="entry name" value="TolB, C-terminal domain"/>
    <property type="match status" value="1"/>
</dbReference>
<feature type="compositionally biased region" description="Basic and acidic residues" evidence="1">
    <location>
        <begin position="440"/>
        <end position="456"/>
    </location>
</feature>
<reference evidence="3 4" key="2">
    <citation type="submission" date="2022-06" db="EMBL/GenBank/DDBJ databases">
        <title>Genomic Encyclopedia of Type Strains, Phase I: the one thousand microbial genomes (KMG-I) project.</title>
        <authorList>
            <person name="Kyrpides N."/>
        </authorList>
    </citation>
    <scope>NUCLEOTIDE SEQUENCE [LARGE SCALE GENOMIC DNA]</scope>
    <source>
        <strain evidence="3 4">DSM 43889</strain>
    </source>
</reference>
<gene>
    <name evidence="3" type="ORF">G443_002677</name>
</gene>
<keyword evidence="4" id="KW-1185">Reference proteome</keyword>
<dbReference type="PANTHER" id="PTHR19328:SF13">
    <property type="entry name" value="HIPL1 PROTEIN"/>
    <property type="match status" value="1"/>
</dbReference>
<accession>A0ABT1JIR5</accession>
<dbReference type="SUPFAM" id="SSF50952">
    <property type="entry name" value="Soluble quinoprotein glucose dehydrogenase"/>
    <property type="match status" value="1"/>
</dbReference>
<dbReference type="InterPro" id="IPR012938">
    <property type="entry name" value="Glc/Sorbosone_DH"/>
</dbReference>
<comment type="caution">
    <text evidence="3">The sequence shown here is derived from an EMBL/GenBank/DDBJ whole genome shotgun (WGS) entry which is preliminary data.</text>
</comment>
<dbReference type="Pfam" id="PF07995">
    <property type="entry name" value="GSDH"/>
    <property type="match status" value="1"/>
</dbReference>
<dbReference type="PROSITE" id="PS51257">
    <property type="entry name" value="PROKAR_LIPOPROTEIN"/>
    <property type="match status" value="1"/>
</dbReference>
<reference evidence="3 4" key="1">
    <citation type="submission" date="2013-07" db="EMBL/GenBank/DDBJ databases">
        <authorList>
            <consortium name="DOE Joint Genome Institute"/>
            <person name="Reeve W."/>
            <person name="Huntemann M."/>
            <person name="Han J."/>
            <person name="Chen A."/>
            <person name="Kyrpides N."/>
            <person name="Mavromatis K."/>
            <person name="Markowitz V."/>
            <person name="Palaniappan K."/>
            <person name="Ivanova N."/>
            <person name="Schaumberg A."/>
            <person name="Pati A."/>
            <person name="Liolios K."/>
            <person name="Nordberg H.P."/>
            <person name="Cantor M.N."/>
            <person name="Hua S.X."/>
            <person name="Woyke T."/>
        </authorList>
    </citation>
    <scope>NUCLEOTIDE SEQUENCE [LARGE SCALE GENOMIC DNA]</scope>
    <source>
        <strain evidence="3 4">DSM 43889</strain>
    </source>
</reference>
<evidence type="ECO:0000259" key="2">
    <source>
        <dbReference type="Pfam" id="PF07995"/>
    </source>
</evidence>
<dbReference type="InterPro" id="IPR011041">
    <property type="entry name" value="Quinoprot_gluc/sorb_DH_b-prop"/>
</dbReference>
<proteinExistence type="predicted"/>
<evidence type="ECO:0000313" key="4">
    <source>
        <dbReference type="Proteomes" id="UP000791080"/>
    </source>
</evidence>
<feature type="region of interest" description="Disordered" evidence="1">
    <location>
        <begin position="276"/>
        <end position="295"/>
    </location>
</feature>
<feature type="domain" description="Glucose/Sorbosone dehydrogenase" evidence="2">
    <location>
        <begin position="59"/>
        <end position="396"/>
    </location>
</feature>
<dbReference type="InterPro" id="IPR011042">
    <property type="entry name" value="6-blade_b-propeller_TolB-like"/>
</dbReference>
<protein>
    <submittedName>
        <fullName evidence="3">Glucose/arabinose dehydrogenase, beta-propeller fold</fullName>
    </submittedName>
</protein>
<dbReference type="PANTHER" id="PTHR19328">
    <property type="entry name" value="HEDGEHOG-INTERACTING PROTEIN"/>
    <property type="match status" value="1"/>
</dbReference>
<sequence>MGIFARNVRVGVGVLGAGTLLVVTACGGEDATGHRPDGSPPPSGPPPAGLEVREVAGGLEHGWGVGFLPEGGLLVTERPGRLTLVSGTEPGATTTEVDADLSDVFVEGEGGLMDLVVHEDFAETRRFTTCQTHQDADGTPVDVRLVTWRLDDDGGSADRVADPLLHGLPISDSGRHSGCRLALDGTGALLVGTGDAARPDTSQDLTSLGGKVLRLDLATGGPAEGNPFADADDAARRLVLTYGHRNVQGVAPRPGGDQVLVAEHGPDVDDEVNLLEPGANYGWDPSRGGAREDYDESVPMTDRERFPDAVPAAWSSGPTTEALCDAVFLHGEQWGPFDGMVAVTALRGSKLLLFELDEAGAVTGMTVPPELDGTHGRLRAADLGPDGALYLTTSNGRTTTCCGSARPEPGGGAAGHGQVSVIGASATSPPGATPRSGGEGGRRERHDGGHAERERG</sequence>
<name>A0ABT1JIR5_ACTCY</name>
<dbReference type="Proteomes" id="UP000791080">
    <property type="component" value="Unassembled WGS sequence"/>
</dbReference>
<organism evidence="3 4">
    <name type="scientific">Actinoalloteichus caeruleus DSM 43889</name>
    <dbReference type="NCBI Taxonomy" id="1120930"/>
    <lineage>
        <taxon>Bacteria</taxon>
        <taxon>Bacillati</taxon>
        <taxon>Actinomycetota</taxon>
        <taxon>Actinomycetes</taxon>
        <taxon>Pseudonocardiales</taxon>
        <taxon>Pseudonocardiaceae</taxon>
        <taxon>Actinoalloteichus</taxon>
        <taxon>Actinoalloteichus cyanogriseus</taxon>
    </lineage>
</organism>